<accession>A0A5A8CSY6</accession>
<feature type="transmembrane region" description="Helical" evidence="2">
    <location>
        <begin position="443"/>
        <end position="472"/>
    </location>
</feature>
<reference evidence="3 4" key="1">
    <citation type="submission" date="2019-07" db="EMBL/GenBank/DDBJ databases">
        <title>Genomes of Cafeteria roenbergensis.</title>
        <authorList>
            <person name="Fischer M.G."/>
            <person name="Hackl T."/>
            <person name="Roman M."/>
        </authorList>
    </citation>
    <scope>NUCLEOTIDE SEQUENCE [LARGE SCALE GENOMIC DNA]</scope>
    <source>
        <strain evidence="3 4">RCC970-E3</strain>
    </source>
</reference>
<organism evidence="3 4">
    <name type="scientific">Cafeteria roenbergensis</name>
    <name type="common">Marine flagellate</name>
    <dbReference type="NCBI Taxonomy" id="33653"/>
    <lineage>
        <taxon>Eukaryota</taxon>
        <taxon>Sar</taxon>
        <taxon>Stramenopiles</taxon>
        <taxon>Bigyra</taxon>
        <taxon>Opalozoa</taxon>
        <taxon>Bicosoecida</taxon>
        <taxon>Cafeteriaceae</taxon>
        <taxon>Cafeteria</taxon>
    </lineage>
</organism>
<name>A0A5A8CSY6_CAFRO</name>
<comment type="caution">
    <text evidence="3">The sequence shown here is derived from an EMBL/GenBank/DDBJ whole genome shotgun (WGS) entry which is preliminary data.</text>
</comment>
<feature type="region of interest" description="Disordered" evidence="1">
    <location>
        <begin position="277"/>
        <end position="306"/>
    </location>
</feature>
<gene>
    <name evidence="3" type="ORF">FNF28_06706</name>
</gene>
<evidence type="ECO:0000313" key="4">
    <source>
        <dbReference type="Proteomes" id="UP000324907"/>
    </source>
</evidence>
<evidence type="ECO:0000256" key="2">
    <source>
        <dbReference type="SAM" id="Phobius"/>
    </source>
</evidence>
<dbReference type="Proteomes" id="UP000324907">
    <property type="component" value="Unassembled WGS sequence"/>
</dbReference>
<evidence type="ECO:0000313" key="3">
    <source>
        <dbReference type="EMBL" id="KAA0155504.1"/>
    </source>
</evidence>
<dbReference type="AlphaFoldDB" id="A0A5A8CSY6"/>
<evidence type="ECO:0000256" key="1">
    <source>
        <dbReference type="SAM" id="MobiDB-lite"/>
    </source>
</evidence>
<evidence type="ECO:0008006" key="5">
    <source>
        <dbReference type="Google" id="ProtNLM"/>
    </source>
</evidence>
<dbReference type="EMBL" id="VLTL01000181">
    <property type="protein sequence ID" value="KAA0155504.1"/>
    <property type="molecule type" value="Genomic_DNA"/>
</dbReference>
<protein>
    <recommendedName>
        <fullName evidence="5">Transmembrane protein</fullName>
    </recommendedName>
</protein>
<keyword evidence="2" id="KW-1133">Transmembrane helix</keyword>
<sequence length="510" mass="51998">MVSWTKALLSGNRSVALADNPLVAESLIATCHPWESFLPFGPGARNWTELVAGQPCSPAFDAGPEPSWRRSSAGPSAVPAAVRRADLCRLERLRASNWTCLPLAVDRVETGWDAAGGAAAAVAWVDPAVTSLAVLDALGAAASLRLAPSAVPSSEGNIPATAVSLWRAGLRTAGLTGLLLSDPASGGTAFAPVEIRLAEPGLPSRPRLSLAGVGDVSLVVAPHADAGAALPLAAVPPLLRDEFSLADRFNASLVDERPLASGAGALTEPLRAWPAGVSQGKAANRAAGSDTHAGAGTGRWSGSAGDDNEFDWPVSAGVGLLTPSLAPGRRPVASLSAESAWFNASAGQLGPVWLRAQALAVAAARAALLPVLAFEASRTASLALAVSNSTQWAAAVAMGGQAQGAAAALPGCGLDVTAEGLWAAAQITVPRVPPVLPRRQEDLMWLSVVVAADISLVAVGAVVCIVLGLRAVSRVRHRHKQRHLAETTRLAAEADFSESDDEGTEFAGPP</sequence>
<proteinExistence type="predicted"/>
<keyword evidence="2" id="KW-0472">Membrane</keyword>
<keyword evidence="2" id="KW-0812">Transmembrane</keyword>